<sequence>MSNHPVTLPITELSPPYLSDCPPVTQPASSPALSASVPVCLRIQIYLTYLFPTTCPHTAQALPQPLPPSFLQPASFPTGFSIRLLIAYLSTLHGLVVMVLELQPN</sequence>
<organism evidence="1 2">
    <name type="scientific">Petrolisthes manimaculis</name>
    <dbReference type="NCBI Taxonomy" id="1843537"/>
    <lineage>
        <taxon>Eukaryota</taxon>
        <taxon>Metazoa</taxon>
        <taxon>Ecdysozoa</taxon>
        <taxon>Arthropoda</taxon>
        <taxon>Crustacea</taxon>
        <taxon>Multicrustacea</taxon>
        <taxon>Malacostraca</taxon>
        <taxon>Eumalacostraca</taxon>
        <taxon>Eucarida</taxon>
        <taxon>Decapoda</taxon>
        <taxon>Pleocyemata</taxon>
        <taxon>Anomura</taxon>
        <taxon>Galatheoidea</taxon>
        <taxon>Porcellanidae</taxon>
        <taxon>Petrolisthes</taxon>
    </lineage>
</organism>
<accession>A0AAE1P7F7</accession>
<dbReference type="EMBL" id="JAWZYT010002769">
    <property type="protein sequence ID" value="KAK4302187.1"/>
    <property type="molecule type" value="Genomic_DNA"/>
</dbReference>
<keyword evidence="2" id="KW-1185">Reference proteome</keyword>
<evidence type="ECO:0000313" key="2">
    <source>
        <dbReference type="Proteomes" id="UP001292094"/>
    </source>
</evidence>
<gene>
    <name evidence="1" type="ORF">Pmani_025684</name>
</gene>
<comment type="caution">
    <text evidence="1">The sequence shown here is derived from an EMBL/GenBank/DDBJ whole genome shotgun (WGS) entry which is preliminary data.</text>
</comment>
<proteinExistence type="predicted"/>
<reference evidence="1" key="1">
    <citation type="submission" date="2023-11" db="EMBL/GenBank/DDBJ databases">
        <title>Genome assemblies of two species of porcelain crab, Petrolisthes cinctipes and Petrolisthes manimaculis (Anomura: Porcellanidae).</title>
        <authorList>
            <person name="Angst P."/>
        </authorList>
    </citation>
    <scope>NUCLEOTIDE SEQUENCE</scope>
    <source>
        <strain evidence="1">PB745_02</strain>
        <tissue evidence="1">Gill</tissue>
    </source>
</reference>
<dbReference type="AlphaFoldDB" id="A0AAE1P7F7"/>
<name>A0AAE1P7F7_9EUCA</name>
<dbReference type="Proteomes" id="UP001292094">
    <property type="component" value="Unassembled WGS sequence"/>
</dbReference>
<evidence type="ECO:0000313" key="1">
    <source>
        <dbReference type="EMBL" id="KAK4302187.1"/>
    </source>
</evidence>
<protein>
    <submittedName>
        <fullName evidence="1">Uncharacterized protein</fullName>
    </submittedName>
</protein>